<keyword evidence="2" id="KW-0472">Membrane</keyword>
<accession>A0A0G1LJU5</accession>
<comment type="caution">
    <text evidence="3">The sequence shown here is derived from an EMBL/GenBank/DDBJ whole genome shotgun (WGS) entry which is preliminary data.</text>
</comment>
<dbReference type="AlphaFoldDB" id="A0A0G1LJU5"/>
<keyword evidence="2" id="KW-0812">Transmembrane</keyword>
<keyword evidence="2" id="KW-1133">Transmembrane helix</keyword>
<keyword evidence="1" id="KW-0175">Coiled coil</keyword>
<dbReference type="Proteomes" id="UP000034087">
    <property type="component" value="Unassembled WGS sequence"/>
</dbReference>
<dbReference type="EMBL" id="LCIR01000003">
    <property type="protein sequence ID" value="KKT60099.1"/>
    <property type="molecule type" value="Genomic_DNA"/>
</dbReference>
<sequence>MSPLSNKKPIFVLSFAVLSLAALGVLIWMLYQKISEVSAVVAEAEAKMAFLEKSEREFSVAESGVKDYEKEINLLESAFLNESKFVDFLKLLEGMSKKSGVGFSAKSAKIPAAKGEEAALSFELSGDFGSVVNFIALLDKIPYSGIAESVNVAPKTTRINYLIFNFDL</sequence>
<evidence type="ECO:0000256" key="1">
    <source>
        <dbReference type="SAM" id="Coils"/>
    </source>
</evidence>
<gene>
    <name evidence="3" type="ORF">UW53_C0003G0010</name>
</gene>
<evidence type="ECO:0000256" key="2">
    <source>
        <dbReference type="SAM" id="Phobius"/>
    </source>
</evidence>
<name>A0A0G1LJU5_9BACT</name>
<feature type="coiled-coil region" evidence="1">
    <location>
        <begin position="34"/>
        <end position="71"/>
    </location>
</feature>
<evidence type="ECO:0000313" key="4">
    <source>
        <dbReference type="Proteomes" id="UP000034087"/>
    </source>
</evidence>
<evidence type="ECO:0000313" key="3">
    <source>
        <dbReference type="EMBL" id="KKT60099.1"/>
    </source>
</evidence>
<proteinExistence type="predicted"/>
<reference evidence="3 4" key="1">
    <citation type="journal article" date="2015" name="Nature">
        <title>rRNA introns, odd ribosomes, and small enigmatic genomes across a large radiation of phyla.</title>
        <authorList>
            <person name="Brown C.T."/>
            <person name="Hug L.A."/>
            <person name="Thomas B.C."/>
            <person name="Sharon I."/>
            <person name="Castelle C.J."/>
            <person name="Singh A."/>
            <person name="Wilkins M.J."/>
            <person name="Williams K.H."/>
            <person name="Banfield J.F."/>
        </authorList>
    </citation>
    <scope>NUCLEOTIDE SEQUENCE [LARGE SCALE GENOMIC DNA]</scope>
</reference>
<feature type="transmembrane region" description="Helical" evidence="2">
    <location>
        <begin position="12"/>
        <end position="31"/>
    </location>
</feature>
<organism evidence="3 4">
    <name type="scientific">Candidatus Giovannonibacteria bacterium GW2011_GWA1_44_25</name>
    <dbReference type="NCBI Taxonomy" id="1618645"/>
    <lineage>
        <taxon>Bacteria</taxon>
        <taxon>Candidatus Giovannoniibacteriota</taxon>
    </lineage>
</organism>
<protein>
    <submittedName>
        <fullName evidence="3">Uncharacterized protein</fullName>
    </submittedName>
</protein>